<dbReference type="Pfam" id="PF01569">
    <property type="entry name" value="PAP2"/>
    <property type="match status" value="1"/>
</dbReference>
<organism evidence="3 4">
    <name type="scientific">Krasilnikovia cinnamomea</name>
    <dbReference type="NCBI Taxonomy" id="349313"/>
    <lineage>
        <taxon>Bacteria</taxon>
        <taxon>Bacillati</taxon>
        <taxon>Actinomycetota</taxon>
        <taxon>Actinomycetes</taxon>
        <taxon>Micromonosporales</taxon>
        <taxon>Micromonosporaceae</taxon>
        <taxon>Krasilnikovia</taxon>
    </lineage>
</organism>
<dbReference type="InterPro" id="IPR000326">
    <property type="entry name" value="PAP2/HPO"/>
</dbReference>
<gene>
    <name evidence="3" type="ORF">EV385_2319</name>
</gene>
<comment type="caution">
    <text evidence="3">The sequence shown here is derived from an EMBL/GenBank/DDBJ whole genome shotgun (WGS) entry which is preliminary data.</text>
</comment>
<evidence type="ECO:0000259" key="2">
    <source>
        <dbReference type="Pfam" id="PF01569"/>
    </source>
</evidence>
<reference evidence="3 4" key="1">
    <citation type="submission" date="2019-02" db="EMBL/GenBank/DDBJ databases">
        <title>Sequencing the genomes of 1000 actinobacteria strains.</title>
        <authorList>
            <person name="Klenk H.-P."/>
        </authorList>
    </citation>
    <scope>NUCLEOTIDE SEQUENCE [LARGE SCALE GENOMIC DNA]</scope>
    <source>
        <strain evidence="3 4">DSM 45162</strain>
    </source>
</reference>
<feature type="transmembrane region" description="Helical" evidence="1">
    <location>
        <begin position="98"/>
        <end position="119"/>
    </location>
</feature>
<evidence type="ECO:0000313" key="4">
    <source>
        <dbReference type="Proteomes" id="UP000292564"/>
    </source>
</evidence>
<dbReference type="InterPro" id="IPR036938">
    <property type="entry name" value="PAP2/HPO_sf"/>
</dbReference>
<evidence type="ECO:0000313" key="3">
    <source>
        <dbReference type="EMBL" id="RZU50547.1"/>
    </source>
</evidence>
<keyword evidence="4" id="KW-1185">Reference proteome</keyword>
<protein>
    <submittedName>
        <fullName evidence="3">PAP2 superfamily protein</fullName>
    </submittedName>
</protein>
<keyword evidence="1" id="KW-0812">Transmembrane</keyword>
<proteinExistence type="predicted"/>
<feature type="domain" description="Phosphatidic acid phosphatase type 2/haloperoxidase" evidence="2">
    <location>
        <begin position="98"/>
        <end position="229"/>
    </location>
</feature>
<dbReference type="AlphaFoldDB" id="A0A4Q7ZI78"/>
<accession>A0A4Q7ZI78</accession>
<keyword evidence="1" id="KW-1133">Transmembrane helix</keyword>
<feature type="transmembrane region" description="Helical" evidence="1">
    <location>
        <begin position="69"/>
        <end position="89"/>
    </location>
</feature>
<feature type="transmembrane region" description="Helical" evidence="1">
    <location>
        <begin position="181"/>
        <end position="202"/>
    </location>
</feature>
<keyword evidence="1" id="KW-0472">Membrane</keyword>
<dbReference type="SUPFAM" id="SSF48317">
    <property type="entry name" value="Acid phosphatase/Vanadium-dependent haloperoxidase"/>
    <property type="match status" value="1"/>
</dbReference>
<sequence length="246" mass="26871">MGRMEQVAVRTRARPVTGWWLDAALLAGFVALTFALARGHLLALDEAIADWALAHQPAALYWPARVLNYLGQGGQVLMPVTVLLMVLLIRRTRSVRPVLVFLSAFVLMYLTVGPLKVWLDRAAPKFEGPDRAVLFNPYASGFKALSYPSGHVANALVWYAAIALLAAALLRAYGRELPPRALVALRLLPPVIVFCTTTYLAFHWITDSVAGLLLGLILVRLMARVPWDRVPLPPLPGGVQRPAGLG</sequence>
<name>A0A4Q7ZI78_9ACTN</name>
<dbReference type="EMBL" id="SHKY01000001">
    <property type="protein sequence ID" value="RZU50547.1"/>
    <property type="molecule type" value="Genomic_DNA"/>
</dbReference>
<evidence type="ECO:0000256" key="1">
    <source>
        <dbReference type="SAM" id="Phobius"/>
    </source>
</evidence>
<dbReference type="Gene3D" id="1.20.144.10">
    <property type="entry name" value="Phosphatidic acid phosphatase type 2/haloperoxidase"/>
    <property type="match status" value="1"/>
</dbReference>
<feature type="transmembrane region" description="Helical" evidence="1">
    <location>
        <begin position="156"/>
        <end position="174"/>
    </location>
</feature>
<feature type="transmembrane region" description="Helical" evidence="1">
    <location>
        <begin position="20"/>
        <end position="37"/>
    </location>
</feature>
<dbReference type="Proteomes" id="UP000292564">
    <property type="component" value="Unassembled WGS sequence"/>
</dbReference>